<keyword evidence="6 8" id="KW-1133">Transmembrane helix</keyword>
<keyword evidence="3" id="KW-0813">Transport</keyword>
<feature type="transmembrane region" description="Helical" evidence="8">
    <location>
        <begin position="100"/>
        <end position="122"/>
    </location>
</feature>
<evidence type="ECO:0000256" key="1">
    <source>
        <dbReference type="ARBA" id="ARBA00004651"/>
    </source>
</evidence>
<feature type="transmembrane region" description="Helical" evidence="8">
    <location>
        <begin position="45"/>
        <end position="68"/>
    </location>
</feature>
<dbReference type="PANTHER" id="PTHR30472:SF19">
    <property type="entry name" value="PETROBACTIN IMPORT SYSTEM PERMEASE PROTEIN YCLO"/>
    <property type="match status" value="1"/>
</dbReference>
<dbReference type="STRING" id="1123501.Wenmar_01770"/>
<dbReference type="GO" id="GO:0005886">
    <property type="term" value="C:plasma membrane"/>
    <property type="evidence" value="ECO:0007669"/>
    <property type="project" value="UniProtKB-SubCell"/>
</dbReference>
<keyword evidence="5 8" id="KW-0812">Transmembrane</keyword>
<accession>A0A0D0QEG5</accession>
<dbReference type="Gene3D" id="1.10.3470.10">
    <property type="entry name" value="ABC transporter involved in vitamin B12 uptake, BtuC"/>
    <property type="match status" value="1"/>
</dbReference>
<protein>
    <submittedName>
        <fullName evidence="9">ABC-type enterochelin transport system, permease component</fullName>
    </submittedName>
</protein>
<comment type="similarity">
    <text evidence="2">Belongs to the binding-protein-dependent transport system permease family. FecCD subfamily.</text>
</comment>
<feature type="transmembrane region" description="Helical" evidence="8">
    <location>
        <begin position="260"/>
        <end position="281"/>
    </location>
</feature>
<reference evidence="9 10" key="1">
    <citation type="submission" date="2013-01" db="EMBL/GenBank/DDBJ databases">
        <authorList>
            <person name="Fiebig A."/>
            <person name="Goeker M."/>
            <person name="Klenk H.-P.P."/>
        </authorList>
    </citation>
    <scope>NUCLEOTIDE SEQUENCE [LARGE SCALE GENOMIC DNA]</scope>
    <source>
        <strain evidence="9 10">DSM 24838</strain>
    </source>
</reference>
<dbReference type="InterPro" id="IPR037294">
    <property type="entry name" value="ABC_BtuC-like"/>
</dbReference>
<evidence type="ECO:0000313" key="9">
    <source>
        <dbReference type="EMBL" id="KIQ69408.1"/>
    </source>
</evidence>
<gene>
    <name evidence="9" type="ORF">Wenmar_01770</name>
</gene>
<dbReference type="GO" id="GO:0033214">
    <property type="term" value="P:siderophore-iron import into cell"/>
    <property type="evidence" value="ECO:0007669"/>
    <property type="project" value="TreeGrafter"/>
</dbReference>
<dbReference type="PATRIC" id="fig|1123501.6.peg.1861"/>
<comment type="subcellular location">
    <subcellularLocation>
        <location evidence="1">Cell membrane</location>
        <topology evidence="1">Multi-pass membrane protein</topology>
    </subcellularLocation>
</comment>
<evidence type="ECO:0000256" key="6">
    <source>
        <dbReference type="ARBA" id="ARBA00022989"/>
    </source>
</evidence>
<dbReference type="SUPFAM" id="SSF81345">
    <property type="entry name" value="ABC transporter involved in vitamin B12 uptake, BtuC"/>
    <property type="match status" value="1"/>
</dbReference>
<evidence type="ECO:0000313" key="10">
    <source>
        <dbReference type="Proteomes" id="UP000035100"/>
    </source>
</evidence>
<evidence type="ECO:0000256" key="8">
    <source>
        <dbReference type="SAM" id="Phobius"/>
    </source>
</evidence>
<proteinExistence type="inferred from homology"/>
<evidence type="ECO:0000256" key="2">
    <source>
        <dbReference type="ARBA" id="ARBA00007935"/>
    </source>
</evidence>
<evidence type="ECO:0000256" key="7">
    <source>
        <dbReference type="ARBA" id="ARBA00023136"/>
    </source>
</evidence>
<feature type="transmembrane region" description="Helical" evidence="8">
    <location>
        <begin position="195"/>
        <end position="222"/>
    </location>
</feature>
<name>A0A0D0QEG5_9RHOB</name>
<feature type="transmembrane region" description="Helical" evidence="8">
    <location>
        <begin position="12"/>
        <end position="33"/>
    </location>
</feature>
<dbReference type="GO" id="GO:0022857">
    <property type="term" value="F:transmembrane transporter activity"/>
    <property type="evidence" value="ECO:0007669"/>
    <property type="project" value="InterPro"/>
</dbReference>
<dbReference type="InterPro" id="IPR000522">
    <property type="entry name" value="ABC_transptr_permease_BtuC"/>
</dbReference>
<feature type="transmembrane region" description="Helical" evidence="8">
    <location>
        <begin position="74"/>
        <end position="93"/>
    </location>
</feature>
<keyword evidence="10" id="KW-1185">Reference proteome</keyword>
<dbReference type="AlphaFoldDB" id="A0A0D0QEG5"/>
<dbReference type="PANTHER" id="PTHR30472">
    <property type="entry name" value="FERRIC ENTEROBACTIN TRANSPORT SYSTEM PERMEASE PROTEIN"/>
    <property type="match status" value="1"/>
</dbReference>
<dbReference type="Pfam" id="PF01032">
    <property type="entry name" value="FecCD"/>
    <property type="match status" value="1"/>
</dbReference>
<dbReference type="eggNOG" id="COG4605">
    <property type="taxonomic scope" value="Bacteria"/>
</dbReference>
<dbReference type="EMBL" id="AONG01000009">
    <property type="protein sequence ID" value="KIQ69408.1"/>
    <property type="molecule type" value="Genomic_DNA"/>
</dbReference>
<comment type="caution">
    <text evidence="9">The sequence shown here is derived from an EMBL/GenBank/DDBJ whole genome shotgun (WGS) entry which is preliminary data.</text>
</comment>
<keyword evidence="4" id="KW-1003">Cell membrane</keyword>
<organism evidence="9 10">
    <name type="scientific">Wenxinia marina DSM 24838</name>
    <dbReference type="NCBI Taxonomy" id="1123501"/>
    <lineage>
        <taxon>Bacteria</taxon>
        <taxon>Pseudomonadati</taxon>
        <taxon>Pseudomonadota</taxon>
        <taxon>Alphaproteobacteria</taxon>
        <taxon>Rhodobacterales</taxon>
        <taxon>Roseobacteraceae</taxon>
        <taxon>Wenxinia</taxon>
    </lineage>
</organism>
<evidence type="ECO:0000256" key="5">
    <source>
        <dbReference type="ARBA" id="ARBA00022692"/>
    </source>
</evidence>
<sequence length="286" mass="29225">MGLILSLRGTKLAALVVVGAAIGAATALFQTVAQNRLLTPGIVGFDALFVFIQTGLVLTLGGAGFAGLPPLAKFGAEAAILVLAAMGLFGLVLRRDAEDVLRMVLTGVILGVFLRGLSGLAARLLEPSEYAVVQQASVATFGAVDATQLAIASAVLLPTLVAAHLMAARLDVASLGRTTARAVGLEHDRVVRLTLALVALLVAVSTALVGPITFLGLLAASLAHAVCGTYRHAILVPAAALIGAAILVGGQFVFERLLGFQSTLAVIVEFAGGLLFLVLVLRRPAR</sequence>
<keyword evidence="7 8" id="KW-0472">Membrane</keyword>
<dbReference type="Proteomes" id="UP000035100">
    <property type="component" value="Unassembled WGS sequence"/>
</dbReference>
<evidence type="ECO:0000256" key="4">
    <source>
        <dbReference type="ARBA" id="ARBA00022475"/>
    </source>
</evidence>
<evidence type="ECO:0000256" key="3">
    <source>
        <dbReference type="ARBA" id="ARBA00022448"/>
    </source>
</evidence>
<feature type="transmembrane region" description="Helical" evidence="8">
    <location>
        <begin position="234"/>
        <end position="254"/>
    </location>
</feature>